<gene>
    <name evidence="1" type="ORF">MJO28_005736</name>
</gene>
<reference evidence="2" key="2">
    <citation type="journal article" date="2018" name="Mol. Plant Microbe Interact.">
        <title>Genome sequence resources for the wheat stripe rust pathogen (Puccinia striiformis f. sp. tritici) and the barley stripe rust pathogen (Puccinia striiformis f. sp. hordei).</title>
        <authorList>
            <person name="Xia C."/>
            <person name="Wang M."/>
            <person name="Yin C."/>
            <person name="Cornejo O.E."/>
            <person name="Hulbert S.H."/>
            <person name="Chen X."/>
        </authorList>
    </citation>
    <scope>NUCLEOTIDE SEQUENCE [LARGE SCALE GENOMIC DNA]</scope>
    <source>
        <strain evidence="2">93-210</strain>
    </source>
</reference>
<name>A0ACC0EL67_9BASI</name>
<protein>
    <submittedName>
        <fullName evidence="1">Uncharacterized protein</fullName>
    </submittedName>
</protein>
<reference evidence="1 2" key="3">
    <citation type="journal article" date="2022" name="Microbiol. Spectr.">
        <title>Folding features and dynamics of 3D genome architecture in plant fungal pathogens.</title>
        <authorList>
            <person name="Xia C."/>
        </authorList>
    </citation>
    <scope>NUCLEOTIDE SEQUENCE [LARGE SCALE GENOMIC DNA]</scope>
    <source>
        <strain evidence="1 2">93-210</strain>
    </source>
</reference>
<proteinExistence type="predicted"/>
<organism evidence="1 2">
    <name type="scientific">Puccinia striiformis f. sp. tritici</name>
    <dbReference type="NCBI Taxonomy" id="168172"/>
    <lineage>
        <taxon>Eukaryota</taxon>
        <taxon>Fungi</taxon>
        <taxon>Dikarya</taxon>
        <taxon>Basidiomycota</taxon>
        <taxon>Pucciniomycotina</taxon>
        <taxon>Pucciniomycetes</taxon>
        <taxon>Pucciniales</taxon>
        <taxon>Pucciniaceae</taxon>
        <taxon>Puccinia</taxon>
    </lineage>
</organism>
<accession>A0ACC0EL67</accession>
<dbReference type="EMBL" id="CM045869">
    <property type="protein sequence ID" value="KAI7955336.1"/>
    <property type="molecule type" value="Genomic_DNA"/>
</dbReference>
<dbReference type="Proteomes" id="UP001060170">
    <property type="component" value="Chromosome 5"/>
</dbReference>
<reference evidence="2" key="1">
    <citation type="journal article" date="2018" name="BMC Genomics">
        <title>Genomic insights into host adaptation between the wheat stripe rust pathogen (Puccinia striiformis f. sp. tritici) and the barley stripe rust pathogen (Puccinia striiformis f. sp. hordei).</title>
        <authorList>
            <person name="Xia C."/>
            <person name="Wang M."/>
            <person name="Yin C."/>
            <person name="Cornejo O.E."/>
            <person name="Hulbert S.H."/>
            <person name="Chen X."/>
        </authorList>
    </citation>
    <scope>NUCLEOTIDE SEQUENCE [LARGE SCALE GENOMIC DNA]</scope>
    <source>
        <strain evidence="2">93-210</strain>
    </source>
</reference>
<evidence type="ECO:0000313" key="1">
    <source>
        <dbReference type="EMBL" id="KAI7955336.1"/>
    </source>
</evidence>
<keyword evidence="2" id="KW-1185">Reference proteome</keyword>
<sequence length="880" mass="103137">MDELVKLLNPTEQHQSNQKIEIDTINQGSDDQEILDRLLEHGKLLQNQFDSIDSKLTESNISIQKLMRESQEEISQLQPKSELIHEQFMKYEDDYIDYYESVLKPTPKPSNGEEVEEQKKNKDRLLIESLNEQIEWLKELERLKIWLTVLLEFRDRTDTLIGTVNSQSSPITFNEFDTVTNQLFDLIQSYHELRIQLSPQIDHFNLFEYIHQILRQSLTSLIETIYGIVAQTLENEIDWPQPCRASLEFQTPSTKRILETFKIAHGVHQSRLQSRPDLVWLSNERRSGEDQEDRRVIWIPVLVPGSSILLQAILKPIILRFRFHFDGNRDTNRLDKPEWYFNHVLDRLDEHEKFIKSDVQKLFELSGQGSIKVFEGFMTQLINLIEKKLVRTVPGILEMKPILAHTIEKSIGFDQQIKQMNPANKTQWNGTVDKILSNSNWFNIWFEAEKKFVDDMYLEILSSRDTWEIEEEDPRPLELGILATKSSLRIQELTEQIKTKYEYLPRLRYQSAFLIKIQMVVLDSYSQRISGVLDGFERNNRLINVVGGTTDSRNRSKMNAGMNGLQRLVKVFISSHWILTCFRSWNDDDLFYADLYDQLKTEKNLPTEVDQLLKSIDQQAVLDPSVFTPLMARYEELLKRAEAAIVRHVVNEISVELKPYFSKFSSIPSMCLFLNTGTNHRLFFRRWDMTEDQSSEIEDLSSEIIPAISLWKSIINYLKEHIRPTIKFNKIIKPICQDLELKLLQKIIFEEPFSIRSITLTGAKQFEFDLHYGWLNFTSSLSNDRDKSLRLDKHFSKVLDISKLLSVPSVSSSPSTTTMRTTNHGDLTFEELVRICFDDQRKDDQFKTHLNDHYQLSIHSSLSRIEAQSALKRRPECWKS</sequence>
<evidence type="ECO:0000313" key="2">
    <source>
        <dbReference type="Proteomes" id="UP001060170"/>
    </source>
</evidence>
<comment type="caution">
    <text evidence="1">The sequence shown here is derived from an EMBL/GenBank/DDBJ whole genome shotgun (WGS) entry which is preliminary data.</text>
</comment>